<dbReference type="Gene3D" id="3.60.21.10">
    <property type="match status" value="1"/>
</dbReference>
<dbReference type="Proteomes" id="UP000005233">
    <property type="component" value="Chromosome"/>
</dbReference>
<dbReference type="eggNOG" id="arCOG00397">
    <property type="taxonomic scope" value="Archaea"/>
</dbReference>
<dbReference type="GeneID" id="11971926"/>
<dbReference type="InterPro" id="IPR004843">
    <property type="entry name" value="Calcineurin-like_PHP"/>
</dbReference>
<evidence type="ECO:0000256" key="1">
    <source>
        <dbReference type="ARBA" id="ARBA00022722"/>
    </source>
</evidence>
<dbReference type="InterPro" id="IPR041796">
    <property type="entry name" value="Mre11_N"/>
</dbReference>
<evidence type="ECO:0000313" key="5">
    <source>
        <dbReference type="EMBL" id="AFD00524.1"/>
    </source>
</evidence>
<dbReference type="KEGG" id="mez:Mtc_1780"/>
<dbReference type="InterPro" id="IPR029052">
    <property type="entry name" value="Metallo-depent_PP-like"/>
</dbReference>
<evidence type="ECO:0000256" key="3">
    <source>
        <dbReference type="ARBA" id="ARBA00022839"/>
    </source>
</evidence>
<gene>
    <name evidence="5" type="ordered locus">Mtc_1780</name>
</gene>
<name>H8I9S3_METCZ</name>
<reference evidence="5 6" key="1">
    <citation type="journal article" date="2012" name="J. Bacteriol.">
        <title>Complete genome sequence of a thermophilic methanogen, Methanocella conradii HZ254, isolated from Chinese rice field soil.</title>
        <authorList>
            <person name="Lu Z."/>
            <person name="Lu Y."/>
        </authorList>
    </citation>
    <scope>NUCLEOTIDE SEQUENCE [LARGE SCALE GENOMIC DNA]</scope>
    <source>
        <strain evidence="6">DSM 24694 / JCM 17849 / CGMCC 1.5162 / HZ254</strain>
    </source>
</reference>
<keyword evidence="2" id="KW-0378">Hydrolase</keyword>
<dbReference type="PANTHER" id="PTHR30337">
    <property type="entry name" value="COMPONENT OF ATP-DEPENDENT DSDNA EXONUCLEASE"/>
    <property type="match status" value="1"/>
</dbReference>
<dbReference type="HOGENOM" id="CLU_026621_5_1_2"/>
<organism evidence="5 6">
    <name type="scientific">Methanocella conradii (strain DSM 24694 / JCM 17849 / CGMCC 1.5162 / HZ254)</name>
    <dbReference type="NCBI Taxonomy" id="1041930"/>
    <lineage>
        <taxon>Archaea</taxon>
        <taxon>Methanobacteriati</taxon>
        <taxon>Methanobacteriota</taxon>
        <taxon>Stenosarchaea group</taxon>
        <taxon>Methanomicrobia</taxon>
        <taxon>Methanocellales</taxon>
        <taxon>Methanocellaceae</taxon>
        <taxon>Methanocella</taxon>
    </lineage>
</organism>
<dbReference type="SUPFAM" id="SSF56300">
    <property type="entry name" value="Metallo-dependent phosphatases"/>
    <property type="match status" value="1"/>
</dbReference>
<dbReference type="CDD" id="cd00840">
    <property type="entry name" value="MPP_Mre11_N"/>
    <property type="match status" value="1"/>
</dbReference>
<dbReference type="GO" id="GO:0004527">
    <property type="term" value="F:exonuclease activity"/>
    <property type="evidence" value="ECO:0007669"/>
    <property type="project" value="UniProtKB-KW"/>
</dbReference>
<proteinExistence type="predicted"/>
<dbReference type="PANTHER" id="PTHR30337:SF0">
    <property type="entry name" value="NUCLEASE SBCCD SUBUNIT D"/>
    <property type="match status" value="1"/>
</dbReference>
<dbReference type="InterPro" id="IPR050535">
    <property type="entry name" value="DNA_Repair-Maintenance_Comp"/>
</dbReference>
<keyword evidence="3 5" id="KW-0269">Exonuclease</keyword>
<dbReference type="Pfam" id="PF00149">
    <property type="entry name" value="Metallophos"/>
    <property type="match status" value="1"/>
</dbReference>
<keyword evidence="6" id="KW-1185">Reference proteome</keyword>
<evidence type="ECO:0000313" key="6">
    <source>
        <dbReference type="Proteomes" id="UP000005233"/>
    </source>
</evidence>
<sequence>MSYPTNFIHAADIHLGKRQYDLDERFRDFANTFLKIVEYAVNEKAEFVLISGDLFDQRNINAPTYVQARQVLMRLKEAGIPCIAIEGNHDRAFLRDGMSWLESLDYEGLVKLIKPGEERLMENYVDIGRIRIYGMCYAGSSTSAVLPRIAQEIKEINGSDPPEYTVLMMHLGVEGKVKESIIGEVSYESLLPLRECVDYLALGHYHNTYDIDGWVYNPGCPETWSIAELGGQKGFYHVKNGAAALKQVEGTREFFIVKVNVDGHKRVDSLEGEIEHKLSRISSNKPIVYVLLHGTLNFDKSAIDIEKIRRMAIERTGALYADVRFDLLNDEFTVARLDSDSLDRASIEREVFRKLALADSMLAGHSEQFASALADIKDMAVKGADEHSLDAVLRKLFETIKGAPEGQKNLISEGDGEWDWRNRL</sequence>
<keyword evidence="1" id="KW-0540">Nuclease</keyword>
<dbReference type="RefSeq" id="WP_014406355.1">
    <property type="nucleotide sequence ID" value="NC_017034.1"/>
</dbReference>
<evidence type="ECO:0000259" key="4">
    <source>
        <dbReference type="Pfam" id="PF00149"/>
    </source>
</evidence>
<dbReference type="OrthoDB" id="11638at2157"/>
<dbReference type="STRING" id="1041930.Mtc_1780"/>
<dbReference type="EMBL" id="CP003243">
    <property type="protein sequence ID" value="AFD00524.1"/>
    <property type="molecule type" value="Genomic_DNA"/>
</dbReference>
<evidence type="ECO:0000256" key="2">
    <source>
        <dbReference type="ARBA" id="ARBA00022801"/>
    </source>
</evidence>
<accession>H8I9S3</accession>
<protein>
    <submittedName>
        <fullName evidence="5">DNA repair exonuclease</fullName>
    </submittedName>
</protein>
<feature type="domain" description="Calcineurin-like phosphoesterase" evidence="4">
    <location>
        <begin position="6"/>
        <end position="206"/>
    </location>
</feature>
<dbReference type="AlphaFoldDB" id="H8I9S3"/>